<evidence type="ECO:0000313" key="3">
    <source>
        <dbReference type="Proteomes" id="UP000185984"/>
    </source>
</evidence>
<dbReference type="Proteomes" id="UP000185984">
    <property type="component" value="Unassembled WGS sequence"/>
</dbReference>
<evidence type="ECO:0000313" key="2">
    <source>
        <dbReference type="EMBL" id="OKH24968.1"/>
    </source>
</evidence>
<keyword evidence="1" id="KW-0812">Transmembrane</keyword>
<dbReference type="AlphaFoldDB" id="A0A1U7HN46"/>
<organism evidence="2 3">
    <name type="scientific">Chroogloeocystis siderophila 5.2 s.c.1</name>
    <dbReference type="NCBI Taxonomy" id="247279"/>
    <lineage>
        <taxon>Bacteria</taxon>
        <taxon>Bacillati</taxon>
        <taxon>Cyanobacteriota</taxon>
        <taxon>Cyanophyceae</taxon>
        <taxon>Oscillatoriophycideae</taxon>
        <taxon>Chroococcales</taxon>
        <taxon>Chroococcaceae</taxon>
        <taxon>Chroogloeocystis</taxon>
    </lineage>
</organism>
<reference evidence="2 3" key="1">
    <citation type="submission" date="2016-11" db="EMBL/GenBank/DDBJ databases">
        <title>Draft Genome Sequences of Nine Cyanobacterial Strains from Diverse Habitats.</title>
        <authorList>
            <person name="Zhu T."/>
            <person name="Hou S."/>
            <person name="Lu X."/>
            <person name="Hess W.R."/>
        </authorList>
    </citation>
    <scope>NUCLEOTIDE SEQUENCE [LARGE SCALE GENOMIC DNA]</scope>
    <source>
        <strain evidence="2 3">5.2 s.c.1</strain>
    </source>
</reference>
<gene>
    <name evidence="2" type="ORF">NIES1031_14020</name>
</gene>
<name>A0A1U7HN46_9CHRO</name>
<protein>
    <submittedName>
        <fullName evidence="2">Uncharacterized protein</fullName>
    </submittedName>
</protein>
<evidence type="ECO:0000256" key="1">
    <source>
        <dbReference type="SAM" id="Phobius"/>
    </source>
</evidence>
<feature type="transmembrane region" description="Helical" evidence="1">
    <location>
        <begin position="20"/>
        <end position="39"/>
    </location>
</feature>
<keyword evidence="1" id="KW-0472">Membrane</keyword>
<proteinExistence type="predicted"/>
<comment type="caution">
    <text evidence="2">The sequence shown here is derived from an EMBL/GenBank/DDBJ whole genome shotgun (WGS) entry which is preliminary data.</text>
</comment>
<dbReference type="EMBL" id="MRCC01000011">
    <property type="protein sequence ID" value="OKH24968.1"/>
    <property type="molecule type" value="Genomic_DNA"/>
</dbReference>
<keyword evidence="1" id="KW-1133">Transmembrane helix</keyword>
<sequence>MDFIYVTANLFVLQLNPSKLFIANMQISFCILCNSFLYWKYKVTPMKKTDMRNNKVNNNQDWTTKQLINLSQSWGYVLPVNVSQRAKANSDEWTTEQFIRVGYRYICL</sequence>
<accession>A0A1U7HN46</accession>
<keyword evidence="3" id="KW-1185">Reference proteome</keyword>